<evidence type="ECO:0000313" key="2">
    <source>
        <dbReference type="Proteomes" id="UP000633731"/>
    </source>
</evidence>
<reference evidence="1" key="1">
    <citation type="submission" date="2021-01" db="EMBL/GenBank/DDBJ databases">
        <title>Draft genome of Pantoea agglomerans Eh 335.</title>
        <authorList>
            <person name="Emsley S.A."/>
            <person name="Oline D.K."/>
            <person name="Saw J.H."/>
            <person name="Ushijima B."/>
            <person name="Videau P."/>
            <person name="Koyack M.J."/>
        </authorList>
    </citation>
    <scope>NUCLEOTIDE SEQUENCE</scope>
    <source>
        <strain evidence="1">Eh 335</strain>
    </source>
</reference>
<dbReference type="EMBL" id="JAEOXF010000001">
    <property type="protein sequence ID" value="MBK4723910.1"/>
    <property type="molecule type" value="Genomic_DNA"/>
</dbReference>
<name>A0ACC5RGV1_ENTAG</name>
<gene>
    <name evidence="1" type="ORF">JJL49_01505</name>
</gene>
<evidence type="ECO:0000313" key="1">
    <source>
        <dbReference type="EMBL" id="MBK4723910.1"/>
    </source>
</evidence>
<organism evidence="1 2">
    <name type="scientific">Enterobacter agglomerans</name>
    <name type="common">Erwinia herbicola</name>
    <name type="synonym">Pantoea agglomerans</name>
    <dbReference type="NCBI Taxonomy" id="549"/>
    <lineage>
        <taxon>Bacteria</taxon>
        <taxon>Pseudomonadati</taxon>
        <taxon>Pseudomonadota</taxon>
        <taxon>Gammaproteobacteria</taxon>
        <taxon>Enterobacterales</taxon>
        <taxon>Erwiniaceae</taxon>
        <taxon>Pantoea</taxon>
        <taxon>Pantoea agglomerans group</taxon>
    </lineage>
</organism>
<keyword evidence="2" id="KW-1185">Reference proteome</keyword>
<accession>A0ACC5RGV1</accession>
<proteinExistence type="predicted"/>
<protein>
    <submittedName>
        <fullName evidence="1">Phage gp6-like head-tail connector protein</fullName>
    </submittedName>
</protein>
<sequence length="107" mass="12149">MILKIAAIKQQLRLEEDDTNEDSLLEAIGMAAESRTATLLNRPIYASESERPDGDDVGMVATADLRLAMLMLVSHFYEHRSSVSDFEQTATPMAYEWIVRPYRFIPL</sequence>
<comment type="caution">
    <text evidence="1">The sequence shown here is derived from an EMBL/GenBank/DDBJ whole genome shotgun (WGS) entry which is preliminary data.</text>
</comment>
<dbReference type="Proteomes" id="UP000633731">
    <property type="component" value="Unassembled WGS sequence"/>
</dbReference>